<dbReference type="AlphaFoldDB" id="L8WUN4"/>
<feature type="compositionally biased region" description="Basic and acidic residues" evidence="15">
    <location>
        <begin position="1"/>
        <end position="10"/>
    </location>
</feature>
<dbReference type="EMBL" id="AFRT01001522">
    <property type="protein sequence ID" value="ELU40059.1"/>
    <property type="molecule type" value="Genomic_DNA"/>
</dbReference>
<dbReference type="InterPro" id="IPR029062">
    <property type="entry name" value="Class_I_gatase-like"/>
</dbReference>
<dbReference type="FunFam" id="3.40.50.880:FF:000001">
    <property type="entry name" value="GMP synthase [glutamine-hydrolyzing]"/>
    <property type="match status" value="1"/>
</dbReference>
<name>L8WUN4_THACA</name>
<evidence type="ECO:0000313" key="18">
    <source>
        <dbReference type="Proteomes" id="UP000011668"/>
    </source>
</evidence>
<dbReference type="Pfam" id="PF00958">
    <property type="entry name" value="GMP_synt_C"/>
    <property type="match status" value="1"/>
</dbReference>
<dbReference type="GO" id="GO:0005829">
    <property type="term" value="C:cytosol"/>
    <property type="evidence" value="ECO:0007669"/>
    <property type="project" value="TreeGrafter"/>
</dbReference>
<evidence type="ECO:0000256" key="12">
    <source>
        <dbReference type="ARBA" id="ARBA00044933"/>
    </source>
</evidence>
<evidence type="ECO:0000256" key="15">
    <source>
        <dbReference type="SAM" id="MobiDB-lite"/>
    </source>
</evidence>
<comment type="catalytic activity">
    <reaction evidence="13">
        <text>XMP + L-glutamine + ATP + H2O = GMP + L-glutamate + AMP + diphosphate + 2 H(+)</text>
        <dbReference type="Rhea" id="RHEA:11680"/>
        <dbReference type="ChEBI" id="CHEBI:15377"/>
        <dbReference type="ChEBI" id="CHEBI:15378"/>
        <dbReference type="ChEBI" id="CHEBI:29985"/>
        <dbReference type="ChEBI" id="CHEBI:30616"/>
        <dbReference type="ChEBI" id="CHEBI:33019"/>
        <dbReference type="ChEBI" id="CHEBI:57464"/>
        <dbReference type="ChEBI" id="CHEBI:58115"/>
        <dbReference type="ChEBI" id="CHEBI:58359"/>
        <dbReference type="ChEBI" id="CHEBI:456215"/>
        <dbReference type="EC" id="6.3.5.2"/>
    </reaction>
</comment>
<dbReference type="NCBIfam" id="NF000848">
    <property type="entry name" value="PRK00074.1"/>
    <property type="match status" value="1"/>
</dbReference>
<evidence type="ECO:0000256" key="11">
    <source>
        <dbReference type="ARBA" id="ARBA00031356"/>
    </source>
</evidence>
<keyword evidence="18" id="KW-1185">Reference proteome</keyword>
<keyword evidence="9" id="KW-0315">Glutamine amidotransferase</keyword>
<sequence length="1076" mass="119917">MNPIKFKTEARSPPIPSPRPRLQAAVKEIHDAYDTILILDFGSQYSHLITRRCREHNVYAELMPCTQKIKELKWKPKGIILSGSPYSVYDEGSPHVDPDVFELGVPVFGICYGLQEIAQVFGGKVEPHTHREYGFAEVEVLEVPSSNTNPLANKLFAGFGSSLKVWMSHGDQIADKPPSFDIIGKTPTAPFAAIVHHTKPIFGVQFHPEVTHSDRGKEVIGHFILDVCECRANWTMVIREICGPKGRVIGAVSGGVDSSVAAKLMHEAIGDRFQAVLVDNGVLRENEAQQVHEMLSEHLGVNLKVVDASELFLSRLAGIEDPEQKRKIIGNTFINVFEEEGAKLEAEAEEELRLKPEGEAKGKYEWLLQGTLYPDVIESISFKGPSATIKTHHNVGGLLADMKLKLIEPLRELFKDEVRALGRLLNIPDHLVNRHPFPGPGLAIRILGPITRSQVQIAQRADTIYLEEVRKAGLYGQIAQAFAVLLPVRAVGVMGDKRTYEQVIALRAVQTEDFMTADWSVFCTCSLDGIADTPYADRGCKPGCLRCLLQATGCKFCRTSNEQAPTDLSSRLDCRVVVTTFECPYRPEEYLCQFSTYTETHRLIVSASRIMDALSASIASVHGLPEQSHDSSSVRIPISLPHETASGGPTLAEGVKLSQISTTMIKNTSEGYAHIHRLPLEILISIFHFDLDTNLFPNRPWAIPKARALRLVLVSSVCSRWRKLVVGSKSLWTLIGIPLPGWPIQYRSHTFQETGMERHSKANALFTMTRKNIRSLSVIACTLEPAHWIAQWLANLKQACFLRELSVVFYRDAFGVPVSVQSAGSSLDLSPFANELHILRLGSININWTAYTFTRLCVLKLIDIRLNIREFQHILASAPIFEVLELTRGALRPPLGQTRPIRKFLDLLAPETYGIELYVETTSNYISSQHSPRISAMSCIVCSRAHDITVLEVNYSTKALGQLSAAIMVALPNLTTLCLEYITLSHRGLNSIEERVKRFPSIEKIKIVDAKVTDIEAFKNMLQVCSVERRIEFVHMWVVGAAGSARRRIEPSPQLRQWISIHVPNVLSSQESESSQ</sequence>
<dbReference type="InterPro" id="IPR001810">
    <property type="entry name" value="F-box_dom"/>
</dbReference>
<feature type="binding site" evidence="14">
    <location>
        <begin position="253"/>
        <end position="259"/>
    </location>
    <ligand>
        <name>ATP</name>
        <dbReference type="ChEBI" id="CHEBI:30616"/>
    </ligand>
</feature>
<evidence type="ECO:0000256" key="1">
    <source>
        <dbReference type="ARBA" id="ARBA00005153"/>
    </source>
</evidence>
<dbReference type="InterPro" id="IPR022310">
    <property type="entry name" value="NAD/GMP_synthase"/>
</dbReference>
<dbReference type="InterPro" id="IPR017926">
    <property type="entry name" value="GATASE"/>
</dbReference>
<evidence type="ECO:0000256" key="6">
    <source>
        <dbReference type="ARBA" id="ARBA00022749"/>
    </source>
</evidence>
<dbReference type="Gene3D" id="3.40.50.620">
    <property type="entry name" value="HUPs"/>
    <property type="match status" value="1"/>
</dbReference>
<keyword evidence="7 14" id="KW-0658">Purine biosynthesis</keyword>
<comment type="pathway">
    <text evidence="1">Purine metabolism; GMP biosynthesis; GMP from XMP (L-Gln route): step 1/1.</text>
</comment>
<dbReference type="SUPFAM" id="SSF52047">
    <property type="entry name" value="RNI-like"/>
    <property type="match status" value="1"/>
</dbReference>
<dbReference type="HAMAP" id="MF_00344">
    <property type="entry name" value="GMP_synthase"/>
    <property type="match status" value="1"/>
</dbReference>
<dbReference type="Gene3D" id="1.20.1280.50">
    <property type="match status" value="1"/>
</dbReference>
<dbReference type="InterPro" id="IPR025777">
    <property type="entry name" value="GMPS_ATP_PPase_dom"/>
</dbReference>
<evidence type="ECO:0000256" key="13">
    <source>
        <dbReference type="ARBA" id="ARBA00049404"/>
    </source>
</evidence>
<dbReference type="SUPFAM" id="SSF52402">
    <property type="entry name" value="Adenine nucleotide alpha hydrolases-like"/>
    <property type="match status" value="1"/>
</dbReference>
<protein>
    <recommendedName>
        <fullName evidence="3">GMP synthase [glutamine-hydrolyzing]</fullName>
        <ecNumber evidence="2">6.3.5.2</ecNumber>
    </recommendedName>
    <alternativeName>
        <fullName evidence="10">GMP synthetase</fullName>
    </alternativeName>
    <alternativeName>
        <fullName evidence="11">Glutamine amidotransferase</fullName>
    </alternativeName>
</protein>
<evidence type="ECO:0000256" key="7">
    <source>
        <dbReference type="ARBA" id="ARBA00022755"/>
    </source>
</evidence>
<dbReference type="InterPro" id="IPR022955">
    <property type="entry name" value="GMP_synthase"/>
</dbReference>
<dbReference type="InterPro" id="IPR004739">
    <property type="entry name" value="GMP_synth_GATase"/>
</dbReference>
<evidence type="ECO:0000259" key="16">
    <source>
        <dbReference type="PROSITE" id="PS51553"/>
    </source>
</evidence>
<dbReference type="PROSITE" id="PS51553">
    <property type="entry name" value="GMPS_ATP_PPASE"/>
    <property type="match status" value="1"/>
</dbReference>
<dbReference type="NCBIfam" id="TIGR00884">
    <property type="entry name" value="guaA_Cterm"/>
    <property type="match status" value="1"/>
</dbReference>
<dbReference type="GO" id="GO:0005524">
    <property type="term" value="F:ATP binding"/>
    <property type="evidence" value="ECO:0007669"/>
    <property type="project" value="UniProtKB-UniRule"/>
</dbReference>
<accession>L8WUN4</accession>
<dbReference type="PANTHER" id="PTHR11922:SF2">
    <property type="entry name" value="GMP SYNTHASE [GLUTAMINE-HYDROLYZING]"/>
    <property type="match status" value="1"/>
</dbReference>
<dbReference type="Pfam" id="PF02540">
    <property type="entry name" value="NAD_synthase"/>
    <property type="match status" value="1"/>
</dbReference>
<comment type="caution">
    <text evidence="17">The sequence shown here is derived from an EMBL/GenBank/DDBJ whole genome shotgun (WGS) entry which is preliminary data.</text>
</comment>
<keyword evidence="6 14" id="KW-0332">GMP biosynthesis</keyword>
<evidence type="ECO:0000256" key="3">
    <source>
        <dbReference type="ARBA" id="ARBA00021562"/>
    </source>
</evidence>
<proteinExistence type="inferred from homology"/>
<comment type="function">
    <text evidence="12">Catalyzes the conversion of xanthine monophosphate (XMP) to GMP in the presence of glutamine and ATP through an adenyl-XMP intermediate.</text>
</comment>
<dbReference type="Proteomes" id="UP000011668">
    <property type="component" value="Unassembled WGS sequence"/>
</dbReference>
<dbReference type="HOGENOM" id="CLU_286855_0_0_1"/>
<feature type="region of interest" description="Disordered" evidence="15">
    <location>
        <begin position="1"/>
        <end position="20"/>
    </location>
</feature>
<dbReference type="STRING" id="983506.L8WUN4"/>
<evidence type="ECO:0000256" key="10">
    <source>
        <dbReference type="ARBA" id="ARBA00030464"/>
    </source>
</evidence>
<organism evidence="17 18">
    <name type="scientific">Thanatephorus cucumeris (strain AG1-IA)</name>
    <name type="common">Rice sheath blight fungus</name>
    <name type="synonym">Rhizoctonia solani</name>
    <dbReference type="NCBI Taxonomy" id="983506"/>
    <lineage>
        <taxon>Eukaryota</taxon>
        <taxon>Fungi</taxon>
        <taxon>Dikarya</taxon>
        <taxon>Basidiomycota</taxon>
        <taxon>Agaricomycotina</taxon>
        <taxon>Agaricomycetes</taxon>
        <taxon>Cantharellales</taxon>
        <taxon>Ceratobasidiaceae</taxon>
        <taxon>Rhizoctonia</taxon>
        <taxon>Rhizoctonia solani AG-1</taxon>
    </lineage>
</organism>
<dbReference type="UniPathway" id="UPA00189">
    <property type="reaction ID" value="UER00296"/>
</dbReference>
<dbReference type="InterPro" id="IPR001674">
    <property type="entry name" value="GMP_synth_C"/>
</dbReference>
<dbReference type="OrthoDB" id="1724632at2759"/>
<dbReference type="SUPFAM" id="SSF52317">
    <property type="entry name" value="Class I glutamine amidotransferase-like"/>
    <property type="match status" value="1"/>
</dbReference>
<keyword evidence="8 14" id="KW-0067">ATP-binding</keyword>
<feature type="domain" description="GMPS ATP-PPase" evidence="16">
    <location>
        <begin position="225"/>
        <end position="434"/>
    </location>
</feature>
<dbReference type="PANTHER" id="PTHR11922">
    <property type="entry name" value="GMP SYNTHASE-RELATED"/>
    <property type="match status" value="1"/>
</dbReference>
<dbReference type="FunFam" id="3.40.50.620:FF:000001">
    <property type="entry name" value="GMP synthase [glutamine-hydrolyzing]"/>
    <property type="match status" value="1"/>
</dbReference>
<evidence type="ECO:0000256" key="5">
    <source>
        <dbReference type="ARBA" id="ARBA00022741"/>
    </source>
</evidence>
<evidence type="ECO:0000256" key="9">
    <source>
        <dbReference type="ARBA" id="ARBA00022962"/>
    </source>
</evidence>
<dbReference type="EC" id="6.3.5.2" evidence="2"/>
<evidence type="ECO:0000256" key="4">
    <source>
        <dbReference type="ARBA" id="ARBA00022598"/>
    </source>
</evidence>
<dbReference type="NCBIfam" id="TIGR00888">
    <property type="entry name" value="guaA_Nterm"/>
    <property type="match status" value="1"/>
</dbReference>
<keyword evidence="4" id="KW-0436">Ligase</keyword>
<evidence type="ECO:0000256" key="14">
    <source>
        <dbReference type="PROSITE-ProRule" id="PRU00886"/>
    </source>
</evidence>
<dbReference type="Gene3D" id="3.30.300.10">
    <property type="match status" value="1"/>
</dbReference>
<dbReference type="PROSITE" id="PS51273">
    <property type="entry name" value="GATASE_TYPE_1"/>
    <property type="match status" value="1"/>
</dbReference>
<dbReference type="CDD" id="cd01997">
    <property type="entry name" value="GMP_synthase_C"/>
    <property type="match status" value="1"/>
</dbReference>
<dbReference type="Pfam" id="PF12937">
    <property type="entry name" value="F-box-like"/>
    <property type="match status" value="1"/>
</dbReference>
<gene>
    <name evidence="17" type="ORF">AG1IA_05910</name>
</gene>
<reference evidence="17 18" key="1">
    <citation type="journal article" date="2013" name="Nat. Commun.">
        <title>The evolution and pathogenic mechanisms of the rice sheath blight pathogen.</title>
        <authorList>
            <person name="Zheng A."/>
            <person name="Lin R."/>
            <person name="Xu L."/>
            <person name="Qin P."/>
            <person name="Tang C."/>
            <person name="Ai P."/>
            <person name="Zhang D."/>
            <person name="Liu Y."/>
            <person name="Sun Z."/>
            <person name="Feng H."/>
            <person name="Wang Y."/>
            <person name="Chen Y."/>
            <person name="Liang X."/>
            <person name="Fu R."/>
            <person name="Li Q."/>
            <person name="Zhang J."/>
            <person name="Yu X."/>
            <person name="Xie Z."/>
            <person name="Ding L."/>
            <person name="Guan P."/>
            <person name="Tang J."/>
            <person name="Liang Y."/>
            <person name="Wang S."/>
            <person name="Deng Q."/>
            <person name="Li S."/>
            <person name="Zhu J."/>
            <person name="Wang L."/>
            <person name="Liu H."/>
            <person name="Li P."/>
        </authorList>
    </citation>
    <scope>NUCLEOTIDE SEQUENCE [LARGE SCALE GENOMIC DNA]</scope>
    <source>
        <strain evidence="18">AG-1 IA</strain>
    </source>
</reference>
<keyword evidence="5 14" id="KW-0547">Nucleotide-binding</keyword>
<dbReference type="GO" id="GO:0003921">
    <property type="term" value="F:GMP synthase activity"/>
    <property type="evidence" value="ECO:0007669"/>
    <property type="project" value="InterPro"/>
</dbReference>
<dbReference type="Gene3D" id="3.40.50.880">
    <property type="match status" value="1"/>
</dbReference>
<dbReference type="InterPro" id="IPR014729">
    <property type="entry name" value="Rossmann-like_a/b/a_fold"/>
</dbReference>
<dbReference type="CDD" id="cd01742">
    <property type="entry name" value="GATase1_GMP_Synthase"/>
    <property type="match status" value="1"/>
</dbReference>
<evidence type="ECO:0000256" key="8">
    <source>
        <dbReference type="ARBA" id="ARBA00022840"/>
    </source>
</evidence>
<evidence type="ECO:0000313" key="17">
    <source>
        <dbReference type="EMBL" id="ELU40059.1"/>
    </source>
</evidence>
<dbReference type="Pfam" id="PF00117">
    <property type="entry name" value="GATase"/>
    <property type="match status" value="1"/>
</dbReference>
<evidence type="ECO:0000256" key="2">
    <source>
        <dbReference type="ARBA" id="ARBA00012746"/>
    </source>
</evidence>